<keyword evidence="2 8" id="KW-0813">Transport</keyword>
<evidence type="ECO:0000256" key="6">
    <source>
        <dbReference type="ARBA" id="ARBA00022989"/>
    </source>
</evidence>
<dbReference type="eggNOG" id="COG0765">
    <property type="taxonomic scope" value="Bacteria"/>
</dbReference>
<dbReference type="HOGENOM" id="CLU_019602_1_0_9"/>
<feature type="transmembrane region" description="Helical" evidence="8">
    <location>
        <begin position="20"/>
        <end position="39"/>
    </location>
</feature>
<evidence type="ECO:0000256" key="5">
    <source>
        <dbReference type="ARBA" id="ARBA00022970"/>
    </source>
</evidence>
<dbReference type="RefSeq" id="WP_007782750.1">
    <property type="nucleotide sequence ID" value="NZ_CM001441.1"/>
</dbReference>
<dbReference type="STRING" id="768710.DesyoDRAFT_2164"/>
<evidence type="ECO:0000256" key="2">
    <source>
        <dbReference type="ARBA" id="ARBA00022448"/>
    </source>
</evidence>
<dbReference type="SUPFAM" id="SSF161098">
    <property type="entry name" value="MetI-like"/>
    <property type="match status" value="1"/>
</dbReference>
<dbReference type="Pfam" id="PF00528">
    <property type="entry name" value="BPD_transp_1"/>
    <property type="match status" value="1"/>
</dbReference>
<sequence>MWSWDYTFMILPEILSALKITVSATFVAFAVALVVGLILTLARRSNFKPLSLFAQGFVEFVRNTPLLVQLYFIFYVLPEHGLSLSPFVAGVIGLGLHYSTYLSEVYRGGIESIPPGQWEAAKALNFSPLDTWRKIILPQSIPPVIPVLGNYLITMFKETPVLSAITLVEIMQTAKMLGSHSFRYLEAFTIVGVMFLILSYSSSLMVRRLEVRLNLKSA</sequence>
<evidence type="ECO:0000256" key="8">
    <source>
        <dbReference type="RuleBase" id="RU363032"/>
    </source>
</evidence>
<keyword evidence="5" id="KW-0029">Amino-acid transport</keyword>
<feature type="domain" description="ABC transmembrane type-1" evidence="9">
    <location>
        <begin position="14"/>
        <end position="206"/>
    </location>
</feature>
<dbReference type="Proteomes" id="UP000005104">
    <property type="component" value="Chromosome"/>
</dbReference>
<protein>
    <submittedName>
        <fullName evidence="10">Ectoine/hydroxyectoine ABC transporter, permease protein EhuD</fullName>
    </submittedName>
</protein>
<dbReference type="OrthoDB" id="9787841at2"/>
<dbReference type="GO" id="GO:0043190">
    <property type="term" value="C:ATP-binding cassette (ABC) transporter complex"/>
    <property type="evidence" value="ECO:0007669"/>
    <property type="project" value="InterPro"/>
</dbReference>
<dbReference type="EMBL" id="CM001441">
    <property type="protein sequence ID" value="EHQ89249.1"/>
    <property type="molecule type" value="Genomic_DNA"/>
</dbReference>
<dbReference type="PANTHER" id="PTHR30614:SF0">
    <property type="entry name" value="L-CYSTINE TRANSPORT SYSTEM PERMEASE PROTEIN TCYL"/>
    <property type="match status" value="1"/>
</dbReference>
<evidence type="ECO:0000256" key="1">
    <source>
        <dbReference type="ARBA" id="ARBA00004651"/>
    </source>
</evidence>
<name>H5XUU2_9FIRM</name>
<dbReference type="PROSITE" id="PS50928">
    <property type="entry name" value="ABC_TM1"/>
    <property type="match status" value="1"/>
</dbReference>
<evidence type="ECO:0000259" key="9">
    <source>
        <dbReference type="PROSITE" id="PS50928"/>
    </source>
</evidence>
<evidence type="ECO:0000256" key="4">
    <source>
        <dbReference type="ARBA" id="ARBA00022692"/>
    </source>
</evidence>
<dbReference type="InterPro" id="IPR035906">
    <property type="entry name" value="MetI-like_sf"/>
</dbReference>
<dbReference type="GO" id="GO:0022857">
    <property type="term" value="F:transmembrane transporter activity"/>
    <property type="evidence" value="ECO:0007669"/>
    <property type="project" value="InterPro"/>
</dbReference>
<evidence type="ECO:0000256" key="3">
    <source>
        <dbReference type="ARBA" id="ARBA00022475"/>
    </source>
</evidence>
<dbReference type="InterPro" id="IPR043429">
    <property type="entry name" value="ArtM/GltK/GlnP/TcyL/YhdX-like"/>
</dbReference>
<dbReference type="GO" id="GO:0006865">
    <property type="term" value="P:amino acid transport"/>
    <property type="evidence" value="ECO:0007669"/>
    <property type="project" value="UniProtKB-KW"/>
</dbReference>
<accession>H5XUU2</accession>
<gene>
    <name evidence="10" type="ORF">DesyoDRAFT_2164</name>
</gene>
<dbReference type="NCBIfam" id="TIGR01726">
    <property type="entry name" value="HEQRo_perm_3TM"/>
    <property type="match status" value="1"/>
</dbReference>
<dbReference type="CDD" id="cd06261">
    <property type="entry name" value="TM_PBP2"/>
    <property type="match status" value="1"/>
</dbReference>
<dbReference type="NCBIfam" id="TIGR03003">
    <property type="entry name" value="ectoine_ehuD"/>
    <property type="match status" value="1"/>
</dbReference>
<dbReference type="InterPro" id="IPR000515">
    <property type="entry name" value="MetI-like"/>
</dbReference>
<feature type="transmembrane region" description="Helical" evidence="8">
    <location>
        <begin position="184"/>
        <end position="206"/>
    </location>
</feature>
<keyword evidence="6 8" id="KW-1133">Transmembrane helix</keyword>
<comment type="subcellular location">
    <subcellularLocation>
        <location evidence="1 8">Cell membrane</location>
        <topology evidence="1 8">Multi-pass membrane protein</topology>
    </subcellularLocation>
</comment>
<dbReference type="InterPro" id="IPR010065">
    <property type="entry name" value="AA_ABC_transptr_permease_3TM"/>
</dbReference>
<evidence type="ECO:0000256" key="7">
    <source>
        <dbReference type="ARBA" id="ARBA00023136"/>
    </source>
</evidence>
<comment type="similarity">
    <text evidence="8">Belongs to the binding-protein-dependent transport system permease family.</text>
</comment>
<keyword evidence="11" id="KW-1185">Reference proteome</keyword>
<dbReference type="PANTHER" id="PTHR30614">
    <property type="entry name" value="MEMBRANE COMPONENT OF AMINO ACID ABC TRANSPORTER"/>
    <property type="match status" value="1"/>
</dbReference>
<evidence type="ECO:0000313" key="11">
    <source>
        <dbReference type="Proteomes" id="UP000005104"/>
    </source>
</evidence>
<keyword evidence="7 8" id="KW-0472">Membrane</keyword>
<reference evidence="10 11" key="1">
    <citation type="submission" date="2011-11" db="EMBL/GenBank/DDBJ databases">
        <title>The Noncontiguous Finished genome of Desulfosporosinus youngiae DSM 17734.</title>
        <authorList>
            <consortium name="US DOE Joint Genome Institute (JGI-PGF)"/>
            <person name="Lucas S."/>
            <person name="Han J."/>
            <person name="Lapidus A."/>
            <person name="Cheng J.-F."/>
            <person name="Goodwin L."/>
            <person name="Pitluck S."/>
            <person name="Peters L."/>
            <person name="Ovchinnikova G."/>
            <person name="Lu M."/>
            <person name="Land M.L."/>
            <person name="Hauser L."/>
            <person name="Pester M."/>
            <person name="Spring S."/>
            <person name="Ollivier B."/>
            <person name="Rattei T."/>
            <person name="Klenk H.-P."/>
            <person name="Wagner M."/>
            <person name="Loy A."/>
            <person name="Woyke T.J."/>
        </authorList>
    </citation>
    <scope>NUCLEOTIDE SEQUENCE [LARGE SCALE GENOMIC DNA]</scope>
    <source>
        <strain evidence="10 11">DSM 17734</strain>
    </source>
</reference>
<organism evidence="10 11">
    <name type="scientific">Desulfosporosinus youngiae DSM 17734</name>
    <dbReference type="NCBI Taxonomy" id="768710"/>
    <lineage>
        <taxon>Bacteria</taxon>
        <taxon>Bacillati</taxon>
        <taxon>Bacillota</taxon>
        <taxon>Clostridia</taxon>
        <taxon>Eubacteriales</taxon>
        <taxon>Desulfitobacteriaceae</taxon>
        <taxon>Desulfosporosinus</taxon>
    </lineage>
</organism>
<evidence type="ECO:0000313" key="10">
    <source>
        <dbReference type="EMBL" id="EHQ89249.1"/>
    </source>
</evidence>
<keyword evidence="4 8" id="KW-0812">Transmembrane</keyword>
<dbReference type="InterPro" id="IPR014341">
    <property type="entry name" value="Ectoine_EhuD"/>
</dbReference>
<dbReference type="Gene3D" id="1.10.3720.10">
    <property type="entry name" value="MetI-like"/>
    <property type="match status" value="1"/>
</dbReference>
<dbReference type="AlphaFoldDB" id="H5XUU2"/>
<keyword evidence="3" id="KW-1003">Cell membrane</keyword>
<proteinExistence type="inferred from homology"/>